<organism evidence="2 3">
    <name type="scientific">Mucilaginibacter gossypii</name>
    <dbReference type="NCBI Taxonomy" id="551996"/>
    <lineage>
        <taxon>Bacteria</taxon>
        <taxon>Pseudomonadati</taxon>
        <taxon>Bacteroidota</taxon>
        <taxon>Sphingobacteriia</taxon>
        <taxon>Sphingobacteriales</taxon>
        <taxon>Sphingobacteriaceae</taxon>
        <taxon>Mucilaginibacter</taxon>
    </lineage>
</organism>
<dbReference type="RefSeq" id="WP_091163296.1">
    <property type="nucleotide sequence ID" value="NZ_FNCG01000002.1"/>
</dbReference>
<evidence type="ECO:0000313" key="2">
    <source>
        <dbReference type="EMBL" id="SDG16604.1"/>
    </source>
</evidence>
<dbReference type="AlphaFoldDB" id="A0A1G7S0X9"/>
<keyword evidence="1" id="KW-0732">Signal</keyword>
<dbReference type="STRING" id="551996.SAMN05192573_102419"/>
<accession>A0A1G7S0X9</accession>
<name>A0A1G7S0X9_9SPHI</name>
<dbReference type="Proteomes" id="UP000199705">
    <property type="component" value="Unassembled WGS sequence"/>
</dbReference>
<gene>
    <name evidence="2" type="ORF">SAMN05192573_102419</name>
</gene>
<feature type="signal peptide" evidence="1">
    <location>
        <begin position="1"/>
        <end position="23"/>
    </location>
</feature>
<reference evidence="3" key="1">
    <citation type="submission" date="2016-10" db="EMBL/GenBank/DDBJ databases">
        <authorList>
            <person name="Varghese N."/>
            <person name="Submissions S."/>
        </authorList>
    </citation>
    <scope>NUCLEOTIDE SEQUENCE [LARGE SCALE GENOMIC DNA]</scope>
    <source>
        <strain evidence="3">Gh-67</strain>
    </source>
</reference>
<keyword evidence="3" id="KW-1185">Reference proteome</keyword>
<evidence type="ECO:0000313" key="3">
    <source>
        <dbReference type="Proteomes" id="UP000199705"/>
    </source>
</evidence>
<evidence type="ECO:0008006" key="4">
    <source>
        <dbReference type="Google" id="ProtNLM"/>
    </source>
</evidence>
<dbReference type="EMBL" id="FNCG01000002">
    <property type="protein sequence ID" value="SDG16604.1"/>
    <property type="molecule type" value="Genomic_DNA"/>
</dbReference>
<evidence type="ECO:0000256" key="1">
    <source>
        <dbReference type="SAM" id="SignalP"/>
    </source>
</evidence>
<protein>
    <recommendedName>
        <fullName evidence="4">Peptidase</fullName>
    </recommendedName>
</protein>
<sequence length="303" mass="35016">MKFIKYASLLVVFFFTHILISSATQFSSGDTLKSPAKNWKEHWFEHDLIVSRTYADANVVFYYDDNMYPSVTWPYKTMSAVWAYVKKTYGAFGTDPRLYVVLHRVVNNKLGGGHPASYFDASHDHHNTIDCGLDDWTGSEGQQIGMPVHEVGHIVSGASHGVKGSPSDALWGDSKFMEIFNYDVLKHIGREDEAGRVYKQMQTQYDDFPRPRSQWFKNWFYPIYHNYGEAAVLNKYFGLLADYFPQKNKEYTRDLNWGEFIHFWSGAAGVNLKTQASVAFGWSDEWEAQFIKAQHDFPQVKYK</sequence>
<proteinExistence type="predicted"/>
<feature type="chain" id="PRO_5011660802" description="Peptidase" evidence="1">
    <location>
        <begin position="24"/>
        <end position="303"/>
    </location>
</feature>